<organism evidence="7 8">
    <name type="scientific">Zunongwangia profunda (strain DSM 18752 / CCTCC AB 206139 / SM-A87)</name>
    <name type="common">Wangia profunda</name>
    <dbReference type="NCBI Taxonomy" id="655815"/>
    <lineage>
        <taxon>Bacteria</taxon>
        <taxon>Pseudomonadati</taxon>
        <taxon>Bacteroidota</taxon>
        <taxon>Flavobacteriia</taxon>
        <taxon>Flavobacteriales</taxon>
        <taxon>Flavobacteriaceae</taxon>
        <taxon>Zunongwangia</taxon>
    </lineage>
</organism>
<evidence type="ECO:0000256" key="4">
    <source>
        <dbReference type="PROSITE-ProRule" id="PRU00433"/>
    </source>
</evidence>
<keyword evidence="5" id="KW-1133">Transmembrane helix</keyword>
<evidence type="ECO:0000313" key="8">
    <source>
        <dbReference type="Proteomes" id="UP000001654"/>
    </source>
</evidence>
<dbReference type="Gene3D" id="3.90.10.10">
    <property type="entry name" value="Cytochrome C3"/>
    <property type="match status" value="2"/>
</dbReference>
<dbReference type="PANTHER" id="PTHR39425">
    <property type="entry name" value="LIPOPROTEIN CYTOCHROME C"/>
    <property type="match status" value="1"/>
</dbReference>
<keyword evidence="5" id="KW-0472">Membrane</keyword>
<proteinExistence type="predicted"/>
<keyword evidence="5" id="KW-0812">Transmembrane</keyword>
<dbReference type="PANTHER" id="PTHR39425:SF1">
    <property type="entry name" value="CYTOCHROME C7-LIKE DOMAIN-CONTAINING PROTEIN"/>
    <property type="match status" value="1"/>
</dbReference>
<dbReference type="GO" id="GO:0009055">
    <property type="term" value="F:electron transfer activity"/>
    <property type="evidence" value="ECO:0007669"/>
    <property type="project" value="InterPro"/>
</dbReference>
<keyword evidence="8" id="KW-1185">Reference proteome</keyword>
<dbReference type="Proteomes" id="UP000001654">
    <property type="component" value="Chromosome"/>
</dbReference>
<dbReference type="GO" id="GO:0046872">
    <property type="term" value="F:metal ion binding"/>
    <property type="evidence" value="ECO:0007669"/>
    <property type="project" value="UniProtKB-KW"/>
</dbReference>
<evidence type="ECO:0000256" key="3">
    <source>
        <dbReference type="ARBA" id="ARBA00023004"/>
    </source>
</evidence>
<evidence type="ECO:0000256" key="5">
    <source>
        <dbReference type="SAM" id="Phobius"/>
    </source>
</evidence>
<dbReference type="KEGG" id="zpr:ZPR_0577"/>
<evidence type="ECO:0000256" key="1">
    <source>
        <dbReference type="ARBA" id="ARBA00022617"/>
    </source>
</evidence>
<protein>
    <submittedName>
        <fullName evidence="7">Cytochrome c domain-containing protein</fullName>
    </submittedName>
</protein>
<dbReference type="STRING" id="655815.ZPR_0577"/>
<dbReference type="CDD" id="cd08168">
    <property type="entry name" value="Cytochrom_C3"/>
    <property type="match status" value="1"/>
</dbReference>
<evidence type="ECO:0000259" key="6">
    <source>
        <dbReference type="PROSITE" id="PS51007"/>
    </source>
</evidence>
<dbReference type="SUPFAM" id="SSF46626">
    <property type="entry name" value="Cytochrome c"/>
    <property type="match status" value="1"/>
</dbReference>
<reference evidence="7 8" key="1">
    <citation type="journal article" date="2010" name="BMC Genomics">
        <title>The complete genome of Zunongwangia profunda SM-A87 reveals its adaptation to the deep-sea environment and ecological role in sedimentary organic nitrogen degradation.</title>
        <authorList>
            <person name="Qin Q.L."/>
            <person name="Zhang X.Y."/>
            <person name="Wang X.M."/>
            <person name="Liu G.M."/>
            <person name="Chen X.L."/>
            <person name="Xie B.B."/>
            <person name="Dang H.Y."/>
            <person name="Zhou B.C."/>
            <person name="Yu J."/>
            <person name="Zhang Y.Z."/>
        </authorList>
    </citation>
    <scope>NUCLEOTIDE SEQUENCE [LARGE SCALE GENOMIC DNA]</scope>
    <source>
        <strain evidence="8">DSM 18752 / CCTCC AB 206139 / SM-A87</strain>
    </source>
</reference>
<evidence type="ECO:0000256" key="2">
    <source>
        <dbReference type="ARBA" id="ARBA00022723"/>
    </source>
</evidence>
<keyword evidence="1 4" id="KW-0349">Heme</keyword>
<dbReference type="SUPFAM" id="SSF48695">
    <property type="entry name" value="Multiheme cytochromes"/>
    <property type="match status" value="1"/>
</dbReference>
<dbReference type="eggNOG" id="COG2010">
    <property type="taxonomic scope" value="Bacteria"/>
</dbReference>
<feature type="transmembrane region" description="Helical" evidence="5">
    <location>
        <begin position="207"/>
        <end position="226"/>
    </location>
</feature>
<feature type="transmembrane region" description="Helical" evidence="5">
    <location>
        <begin position="43"/>
        <end position="61"/>
    </location>
</feature>
<accession>D5BFJ0</accession>
<feature type="transmembrane region" description="Helical" evidence="5">
    <location>
        <begin position="259"/>
        <end position="280"/>
    </location>
</feature>
<dbReference type="EMBL" id="CP001650">
    <property type="protein sequence ID" value="ADF50934.1"/>
    <property type="molecule type" value="Genomic_DNA"/>
</dbReference>
<dbReference type="InterPro" id="IPR009056">
    <property type="entry name" value="Cyt_c-like_dom"/>
</dbReference>
<dbReference type="Gene3D" id="1.10.760.10">
    <property type="entry name" value="Cytochrome c-like domain"/>
    <property type="match status" value="1"/>
</dbReference>
<name>D5BFJ0_ZUNPS</name>
<keyword evidence="2 4" id="KW-0479">Metal-binding</keyword>
<sequence>MPEFNGAFLKFLRTDFNLKKPYQSLDVNSTYNMKKVKYRHSTSRLLLIVALFLSFTVTGFAQDSTAVEAGTPETAADKADASASAELGDPAAGKSLFNSLCAACHKPYSASIGPALNGVTLRHDKEWLYSWIKNNAELRASGDADAEAIYQEYNGTAMPAFPQLSNEDIDNILAYVEQPKPEPTAAATAGAGTDGQGASGGGVSVNIILGILIFVLVMLLVVLFLVNKTLKNFATASGVKLPEKPSRKPIWQAFVENQFLVLVFSIVVLLGVGYFAYGFLMQVGVDQGYQPIQPIHYSHRIHAGDNGIECKYCHSSARVSKTSGIPSLNVCMNCHKAISEVAPETATADHSKEFYDGEIAKLYDAVGWDPSTRTYSGDQKPVKWVRIHNLPDFVYFNHSQHVSVAGVQCQHCHGPIQEMEVVHQEAPLTMGWCINCHRETGVQMEGNEYYEKIHEELSKKYGVEELTIAEMGGLECGKCHY</sequence>
<dbReference type="AlphaFoldDB" id="D5BFJ0"/>
<dbReference type="InterPro" id="IPR036909">
    <property type="entry name" value="Cyt_c-like_dom_sf"/>
</dbReference>
<gene>
    <name evidence="7" type="ordered locus">ZPR_0577</name>
</gene>
<dbReference type="PROSITE" id="PS51007">
    <property type="entry name" value="CYTC"/>
    <property type="match status" value="1"/>
</dbReference>
<dbReference type="GO" id="GO:0020037">
    <property type="term" value="F:heme binding"/>
    <property type="evidence" value="ECO:0007669"/>
    <property type="project" value="InterPro"/>
</dbReference>
<evidence type="ECO:0000313" key="7">
    <source>
        <dbReference type="EMBL" id="ADF50934.1"/>
    </source>
</evidence>
<dbReference type="HOGENOM" id="CLU_601056_0_0_10"/>
<dbReference type="InterPro" id="IPR036280">
    <property type="entry name" value="Multihaem_cyt_sf"/>
</dbReference>
<keyword evidence="3 4" id="KW-0408">Iron</keyword>
<feature type="domain" description="Cytochrome c" evidence="6">
    <location>
        <begin position="88"/>
        <end position="180"/>
    </location>
</feature>
<dbReference type="Pfam" id="PF00034">
    <property type="entry name" value="Cytochrom_C"/>
    <property type="match status" value="1"/>
</dbReference>